<organism evidence="8 9">
    <name type="scientific">candidate division WWE3 bacterium RIFCSPHIGHO2_02_FULL_38_14</name>
    <dbReference type="NCBI Taxonomy" id="1802620"/>
    <lineage>
        <taxon>Bacteria</taxon>
        <taxon>Katanobacteria</taxon>
    </lineage>
</organism>
<keyword evidence="2 6" id="KW-0808">Transferase</keyword>
<evidence type="ECO:0000256" key="1">
    <source>
        <dbReference type="ARBA" id="ARBA00000877"/>
    </source>
</evidence>
<feature type="transmembrane region" description="Helical" evidence="6">
    <location>
        <begin position="69"/>
        <end position="86"/>
    </location>
</feature>
<dbReference type="GO" id="GO:0004016">
    <property type="term" value="F:adenylate cyclase activity"/>
    <property type="evidence" value="ECO:0007669"/>
    <property type="project" value="UniProtKB-UniRule"/>
</dbReference>
<dbReference type="PANTHER" id="PTHR34185">
    <property type="entry name" value="DIADENYLATE CYCLASE"/>
    <property type="match status" value="1"/>
</dbReference>
<dbReference type="NCBIfam" id="TIGR00159">
    <property type="entry name" value="diadenylate cyclase CdaA"/>
    <property type="match status" value="1"/>
</dbReference>
<feature type="transmembrane region" description="Helical" evidence="6">
    <location>
        <begin position="20"/>
        <end position="37"/>
    </location>
</feature>
<dbReference type="Gene3D" id="2.170.120.40">
    <property type="entry name" value="YbbR-like domain"/>
    <property type="match status" value="1"/>
</dbReference>
<comment type="caution">
    <text evidence="6">Lacks conserved residue(s) required for the propagation of feature annotation.</text>
</comment>
<keyword evidence="6" id="KW-1003">Cell membrane</keyword>
<accession>A0A1F4V8V0</accession>
<keyword evidence="5 6" id="KW-0067">ATP-binding</keyword>
<dbReference type="GO" id="GO:0106408">
    <property type="term" value="F:diadenylate cyclase activity"/>
    <property type="evidence" value="ECO:0007669"/>
    <property type="project" value="UniProtKB-EC"/>
</dbReference>
<keyword evidence="6" id="KW-0472">Membrane</keyword>
<dbReference type="InterPro" id="IPR045585">
    <property type="entry name" value="CdaA_N"/>
</dbReference>
<keyword evidence="3 6" id="KW-0548">Nucleotidyltransferase</keyword>
<proteinExistence type="inferred from homology"/>
<keyword evidence="6" id="KW-1133">Transmembrane helix</keyword>
<dbReference type="Gene3D" id="3.40.1700.10">
    <property type="entry name" value="DNA integrity scanning protein, DisA, N-terminal domain"/>
    <property type="match status" value="1"/>
</dbReference>
<dbReference type="EMBL" id="MEVD01000013">
    <property type="protein sequence ID" value="OGC53626.1"/>
    <property type="molecule type" value="Genomic_DNA"/>
</dbReference>
<feature type="transmembrane region" description="Helical" evidence="6">
    <location>
        <begin position="277"/>
        <end position="296"/>
    </location>
</feature>
<dbReference type="SUPFAM" id="SSF143597">
    <property type="entry name" value="YojJ-like"/>
    <property type="match status" value="1"/>
</dbReference>
<keyword evidence="4 6" id="KW-0547">Nucleotide-binding</keyword>
<dbReference type="GO" id="GO:0006171">
    <property type="term" value="P:cAMP biosynthetic process"/>
    <property type="evidence" value="ECO:0007669"/>
    <property type="project" value="InterPro"/>
</dbReference>
<gene>
    <name evidence="6" type="primary">dacA</name>
    <name evidence="8" type="ORF">A3D91_04260</name>
</gene>
<reference evidence="8 9" key="1">
    <citation type="journal article" date="2016" name="Nat. Commun.">
        <title>Thousands of microbial genomes shed light on interconnected biogeochemical processes in an aquifer system.</title>
        <authorList>
            <person name="Anantharaman K."/>
            <person name="Brown C.T."/>
            <person name="Hug L.A."/>
            <person name="Sharon I."/>
            <person name="Castelle C.J."/>
            <person name="Probst A.J."/>
            <person name="Thomas B.C."/>
            <person name="Singh A."/>
            <person name="Wilkins M.J."/>
            <person name="Karaoz U."/>
            <person name="Brodie E.L."/>
            <person name="Williams K.H."/>
            <person name="Hubbard S.S."/>
            <person name="Banfield J.F."/>
        </authorList>
    </citation>
    <scope>NUCLEOTIDE SEQUENCE [LARGE SCALE GENOMIC DNA]</scope>
</reference>
<evidence type="ECO:0000313" key="9">
    <source>
        <dbReference type="Proteomes" id="UP000178127"/>
    </source>
</evidence>
<evidence type="ECO:0000256" key="3">
    <source>
        <dbReference type="ARBA" id="ARBA00022695"/>
    </source>
</evidence>
<dbReference type="InterPro" id="IPR034701">
    <property type="entry name" value="CdaA"/>
</dbReference>
<dbReference type="Gene3D" id="2.170.120.30">
    <property type="match status" value="1"/>
</dbReference>
<evidence type="ECO:0000256" key="4">
    <source>
        <dbReference type="ARBA" id="ARBA00022741"/>
    </source>
</evidence>
<dbReference type="InterPro" id="IPR036888">
    <property type="entry name" value="DNA_integrity_DisA_N_sf"/>
</dbReference>
<dbReference type="HAMAP" id="MF_01499">
    <property type="entry name" value="DacA"/>
    <property type="match status" value="1"/>
</dbReference>
<dbReference type="PROSITE" id="PS51794">
    <property type="entry name" value="DAC"/>
    <property type="match status" value="1"/>
</dbReference>
<evidence type="ECO:0000256" key="6">
    <source>
        <dbReference type="HAMAP-Rule" id="MF_01499"/>
    </source>
</evidence>
<dbReference type="Proteomes" id="UP000178127">
    <property type="component" value="Unassembled WGS sequence"/>
</dbReference>
<evidence type="ECO:0000256" key="2">
    <source>
        <dbReference type="ARBA" id="ARBA00022679"/>
    </source>
</evidence>
<sequence length="483" mass="53723">MFSNSLTLLQLKPNLYLTDFLDIIIIALFIYSLFIFFRNTRTYMVFLGLAIALSLYVVARYLNLYLTSLTLRYFAGVSVIVFAIIFQAEIRKYFEILGLLGTRQIRAGTLASKSPSATEIIQACVKMAQSKIGALIVIQGNDNMDPFIEGGIPLDGVISEEVILSIFDPHSEGHDGALIINNNRIIKFGAHLPLSTNFKDLGKLGTRHSAALGLSENVDALCIVCSEEKGKISICREGKLKTLDDFTELEKEFEKYIKSKFSLKKINLFTYVVKHNFGLKLGALVFAAIVWLLTAYQTGIVEKSFHVPVTIENLPKDTIIQDYSPKEIELTLAGRGEELFSDLSATNLYIGFEASNLQNGVNKEILTRNNITIPAHTSLVSFKPDILLLTVQKYFSAYTKISVKTKGSLKRGLELKNITVTPEIVELMIPQDIPAPEEVITETIDISDQTESVIIPVKLIIPENIRVSNSDSKVNIALTIEKT</sequence>
<dbReference type="InterPro" id="IPR050338">
    <property type="entry name" value="DisA"/>
</dbReference>
<keyword evidence="6" id="KW-0812">Transmembrane</keyword>
<comment type="catalytic activity">
    <reaction evidence="1 6">
        <text>2 ATP = 3',3'-c-di-AMP + 2 diphosphate</text>
        <dbReference type="Rhea" id="RHEA:35655"/>
        <dbReference type="ChEBI" id="CHEBI:30616"/>
        <dbReference type="ChEBI" id="CHEBI:33019"/>
        <dbReference type="ChEBI" id="CHEBI:71500"/>
        <dbReference type="EC" id="2.7.7.85"/>
    </reaction>
</comment>
<dbReference type="Pfam" id="PF19293">
    <property type="entry name" value="CdaA_N"/>
    <property type="match status" value="1"/>
</dbReference>
<dbReference type="Pfam" id="PF02457">
    <property type="entry name" value="DAC"/>
    <property type="match status" value="1"/>
</dbReference>
<evidence type="ECO:0000259" key="7">
    <source>
        <dbReference type="PROSITE" id="PS51794"/>
    </source>
</evidence>
<evidence type="ECO:0000313" key="8">
    <source>
        <dbReference type="EMBL" id="OGC53626.1"/>
    </source>
</evidence>
<comment type="similarity">
    <text evidence="6">Belongs to the adenylate cyclase family. DacA/CdaA subfamily.</text>
</comment>
<comment type="subunit">
    <text evidence="6">Probably a homodimer.</text>
</comment>
<dbReference type="STRING" id="1802620.A3D91_04260"/>
<feature type="transmembrane region" description="Helical" evidence="6">
    <location>
        <begin position="44"/>
        <end position="63"/>
    </location>
</feature>
<dbReference type="AlphaFoldDB" id="A0A1F4V8V0"/>
<comment type="function">
    <text evidence="6">Catalyzes the condensation of 2 ATP molecules into cyclic di-AMP (c-di-AMP), a second messenger used to regulate differing processes in different bacteria.</text>
</comment>
<comment type="caution">
    <text evidence="8">The sequence shown here is derived from an EMBL/GenBank/DDBJ whole genome shotgun (WGS) entry which is preliminary data.</text>
</comment>
<name>A0A1F4V8V0_UNCKA</name>
<dbReference type="PANTHER" id="PTHR34185:SF1">
    <property type="entry name" value="DIADENYLATE CYCLASE"/>
    <property type="match status" value="1"/>
</dbReference>
<feature type="domain" description="DAC" evidence="7">
    <location>
        <begin position="87"/>
        <end position="248"/>
    </location>
</feature>
<evidence type="ECO:0000256" key="5">
    <source>
        <dbReference type="ARBA" id="ARBA00022840"/>
    </source>
</evidence>
<dbReference type="GO" id="GO:0005524">
    <property type="term" value="F:ATP binding"/>
    <property type="evidence" value="ECO:0007669"/>
    <property type="project" value="UniProtKB-UniRule"/>
</dbReference>
<protein>
    <recommendedName>
        <fullName evidence="6">Diadenylate cyclase</fullName>
        <shortName evidence="6">DAC</shortName>
        <ecNumber evidence="6">2.7.7.85</ecNumber>
    </recommendedName>
    <alternativeName>
        <fullName evidence="6">Cyclic-di-AMP synthase</fullName>
        <shortName evidence="6">c-di-AMP synthase</shortName>
    </alternativeName>
</protein>
<dbReference type="EC" id="2.7.7.85" evidence="6"/>
<dbReference type="InterPro" id="IPR003390">
    <property type="entry name" value="DNA_integrity_scan_DisA_N"/>
</dbReference>